<dbReference type="EMBL" id="DS022307">
    <property type="protein sequence ID" value="OAJ42299.1"/>
    <property type="molecule type" value="Genomic_DNA"/>
</dbReference>
<evidence type="ECO:0000256" key="5">
    <source>
        <dbReference type="ARBA" id="ARBA00023242"/>
    </source>
</evidence>
<dbReference type="Proteomes" id="UP000077115">
    <property type="component" value="Unassembled WGS sequence"/>
</dbReference>
<dbReference type="GO" id="GO:0003677">
    <property type="term" value="F:DNA binding"/>
    <property type="evidence" value="ECO:0007669"/>
    <property type="project" value="InterPro"/>
</dbReference>
<gene>
    <name evidence="8" type="ORF">BDEG_25769</name>
</gene>
<dbReference type="STRING" id="403673.A0A177WSA8"/>
<dbReference type="OrthoDB" id="510325at2759"/>
<dbReference type="GO" id="GO:0006362">
    <property type="term" value="P:transcription elongation by RNA polymerase I"/>
    <property type="evidence" value="ECO:0007669"/>
    <property type="project" value="TreeGrafter"/>
</dbReference>
<dbReference type="InterPro" id="IPR033898">
    <property type="entry name" value="RNAP_AC19"/>
</dbReference>
<dbReference type="FunFam" id="3.30.1360.10:FF:000006">
    <property type="entry name" value="DNA-directed RNA polymerases I and III subunit RPAC2"/>
    <property type="match status" value="1"/>
</dbReference>
<dbReference type="GO" id="GO:0006383">
    <property type="term" value="P:transcription by RNA polymerase III"/>
    <property type="evidence" value="ECO:0007669"/>
    <property type="project" value="TreeGrafter"/>
</dbReference>
<dbReference type="PROSITE" id="PS01154">
    <property type="entry name" value="RNA_POL_L_13KD"/>
    <property type="match status" value="1"/>
</dbReference>
<name>A0A177WSA8_BATDL</name>
<dbReference type="InterPro" id="IPR022905">
    <property type="entry name" value="Rpo11-like"/>
</dbReference>
<reference evidence="8 9" key="2">
    <citation type="submission" date="2016-05" db="EMBL/GenBank/DDBJ databases">
        <title>Lineage-specific infection strategies underlie the spectrum of fungal disease in amphibians.</title>
        <authorList>
            <person name="Cuomo C.A."/>
            <person name="Farrer R.A."/>
            <person name="James T."/>
            <person name="Longcore J."/>
            <person name="Birren B."/>
        </authorList>
    </citation>
    <scope>NUCLEOTIDE SEQUENCE [LARGE SCALE GENOMIC DNA]</scope>
    <source>
        <strain evidence="8 9">JEL423</strain>
    </source>
</reference>
<keyword evidence="4" id="KW-0804">Transcription</keyword>
<evidence type="ECO:0000259" key="7">
    <source>
        <dbReference type="Pfam" id="PF13656"/>
    </source>
</evidence>
<reference evidence="8 9" key="1">
    <citation type="submission" date="2006-10" db="EMBL/GenBank/DDBJ databases">
        <title>The Genome Sequence of Batrachochytrium dendrobatidis JEL423.</title>
        <authorList>
            <consortium name="The Broad Institute Genome Sequencing Platform"/>
            <person name="Birren B."/>
            <person name="Lander E."/>
            <person name="Galagan J."/>
            <person name="Cuomo C."/>
            <person name="Devon K."/>
            <person name="Jaffe D."/>
            <person name="Butler J."/>
            <person name="Alvarez P."/>
            <person name="Gnerre S."/>
            <person name="Grabherr M."/>
            <person name="Kleber M."/>
            <person name="Mauceli E."/>
            <person name="Brockman W."/>
            <person name="Young S."/>
            <person name="LaButti K."/>
            <person name="Sykes S."/>
            <person name="DeCaprio D."/>
            <person name="Crawford M."/>
            <person name="Koehrsen M."/>
            <person name="Engels R."/>
            <person name="Montgomery P."/>
            <person name="Pearson M."/>
            <person name="Howarth C."/>
            <person name="Larson L."/>
            <person name="White J."/>
            <person name="O'Leary S."/>
            <person name="Kodira C."/>
            <person name="Zeng Q."/>
            <person name="Yandava C."/>
            <person name="Alvarado L."/>
            <person name="Longcore J."/>
            <person name="James T."/>
        </authorList>
    </citation>
    <scope>NUCLEOTIDE SEQUENCE [LARGE SCALE GENOMIC DNA]</scope>
    <source>
        <strain evidence="8 9">JEL423</strain>
    </source>
</reference>
<dbReference type="HAMAP" id="MF_00261">
    <property type="entry name" value="RNApol_arch_Rpo11"/>
    <property type="match status" value="1"/>
</dbReference>
<dbReference type="CDD" id="cd07029">
    <property type="entry name" value="RNAP_I_III_AC19"/>
    <property type="match status" value="1"/>
</dbReference>
<keyword evidence="5" id="KW-0539">Nucleus</keyword>
<dbReference type="AlphaFoldDB" id="A0A177WSA8"/>
<comment type="similarity">
    <text evidence="6">Belongs to the archaeal Rpo11/eukaryotic RPB11/RPC19 RNA polymerase subunit family.</text>
</comment>
<dbReference type="Gene3D" id="3.30.1360.10">
    <property type="entry name" value="RNA polymerase, RBP11-like subunit"/>
    <property type="match status" value="1"/>
</dbReference>
<evidence type="ECO:0000313" key="8">
    <source>
        <dbReference type="EMBL" id="OAJ42300.1"/>
    </source>
</evidence>
<dbReference type="GO" id="GO:0055029">
    <property type="term" value="C:nuclear DNA-directed RNA polymerase complex"/>
    <property type="evidence" value="ECO:0007669"/>
    <property type="project" value="UniProtKB-ARBA"/>
</dbReference>
<comment type="subcellular location">
    <subcellularLocation>
        <location evidence="1">Nucleus</location>
    </subcellularLocation>
</comment>
<dbReference type="InterPro" id="IPR008193">
    <property type="entry name" value="RNA_pol_Rpb11_13-16kDa_CS"/>
</dbReference>
<dbReference type="GO" id="GO:0005736">
    <property type="term" value="C:RNA polymerase I complex"/>
    <property type="evidence" value="ECO:0007669"/>
    <property type="project" value="TreeGrafter"/>
</dbReference>
<dbReference type="InterPro" id="IPR009025">
    <property type="entry name" value="RBP11-like_dimer"/>
</dbReference>
<keyword evidence="3" id="KW-0240">DNA-directed RNA polymerase</keyword>
<dbReference type="SUPFAM" id="SSF55257">
    <property type="entry name" value="RBP11-like subunits of RNA polymerase"/>
    <property type="match status" value="1"/>
</dbReference>
<accession>A0A177WSA8</accession>
<evidence type="ECO:0000256" key="2">
    <source>
        <dbReference type="ARBA" id="ARBA00022079"/>
    </source>
</evidence>
<feature type="domain" description="DNA-directed RNA polymerase RBP11-like dimerisation" evidence="7">
    <location>
        <begin position="36"/>
        <end position="108"/>
    </location>
</feature>
<dbReference type="VEuPathDB" id="FungiDB:BDEG_25769"/>
<protein>
    <recommendedName>
        <fullName evidence="2">DNA-directed RNA polymerases I and III subunit RPAC2</fullName>
    </recommendedName>
</protein>
<sequence length="130" mass="14115">MAMVEPSVEGGTRGVPYIPGPKITVLATDSQDLGSATFCISNEDHTLGNALRYIIMKNPAVSFCGYSVPHPSEYQINLRIQTDGSITAVDALHKGLDDLVDMTTHVKESFKDKVKQGEFEIHDGADIHAK</sequence>
<evidence type="ECO:0000313" key="9">
    <source>
        <dbReference type="Proteomes" id="UP000077115"/>
    </source>
</evidence>
<dbReference type="EMBL" id="DS022307">
    <property type="protein sequence ID" value="OAJ42300.1"/>
    <property type="molecule type" value="Genomic_DNA"/>
</dbReference>
<evidence type="ECO:0000256" key="6">
    <source>
        <dbReference type="ARBA" id="ARBA00025751"/>
    </source>
</evidence>
<evidence type="ECO:0000256" key="3">
    <source>
        <dbReference type="ARBA" id="ARBA00022478"/>
    </source>
</evidence>
<dbReference type="eggNOG" id="KOG3438">
    <property type="taxonomic scope" value="Eukaryota"/>
</dbReference>
<evidence type="ECO:0000256" key="1">
    <source>
        <dbReference type="ARBA" id="ARBA00004123"/>
    </source>
</evidence>
<dbReference type="InterPro" id="IPR036603">
    <property type="entry name" value="RBP11-like"/>
</dbReference>
<dbReference type="GO" id="GO:0003899">
    <property type="term" value="F:DNA-directed RNA polymerase activity"/>
    <property type="evidence" value="ECO:0007669"/>
    <property type="project" value="InterPro"/>
</dbReference>
<dbReference type="GO" id="GO:0046983">
    <property type="term" value="F:protein dimerization activity"/>
    <property type="evidence" value="ECO:0007669"/>
    <property type="project" value="InterPro"/>
</dbReference>
<dbReference type="PANTHER" id="PTHR13946">
    <property type="entry name" value="DNA-DIRECTED RNA POLYMERASE I,II,III"/>
    <property type="match status" value="1"/>
</dbReference>
<dbReference type="GO" id="GO:0005666">
    <property type="term" value="C:RNA polymerase III complex"/>
    <property type="evidence" value="ECO:0007669"/>
    <property type="project" value="TreeGrafter"/>
</dbReference>
<proteinExistence type="inferred from homology"/>
<dbReference type="PANTHER" id="PTHR13946:SF28">
    <property type="entry name" value="DNA-DIRECTED RNA POLYMERASES I AND III SUBUNIT RPAC2"/>
    <property type="match status" value="1"/>
</dbReference>
<dbReference type="Pfam" id="PF13656">
    <property type="entry name" value="RNA_pol_L_2"/>
    <property type="match status" value="1"/>
</dbReference>
<organism evidence="8 9">
    <name type="scientific">Batrachochytrium dendrobatidis (strain JEL423)</name>
    <dbReference type="NCBI Taxonomy" id="403673"/>
    <lineage>
        <taxon>Eukaryota</taxon>
        <taxon>Fungi</taxon>
        <taxon>Fungi incertae sedis</taxon>
        <taxon>Chytridiomycota</taxon>
        <taxon>Chytridiomycota incertae sedis</taxon>
        <taxon>Chytridiomycetes</taxon>
        <taxon>Rhizophydiales</taxon>
        <taxon>Rhizophydiales incertae sedis</taxon>
        <taxon>Batrachochytrium</taxon>
    </lineage>
</organism>
<evidence type="ECO:0000256" key="4">
    <source>
        <dbReference type="ARBA" id="ARBA00023163"/>
    </source>
</evidence>